<dbReference type="EMBL" id="FNCJ01000006">
    <property type="protein sequence ID" value="SDG95268.1"/>
    <property type="molecule type" value="Genomic_DNA"/>
</dbReference>
<evidence type="ECO:0000313" key="2">
    <source>
        <dbReference type="Proteomes" id="UP000199706"/>
    </source>
</evidence>
<reference evidence="1 2" key="1">
    <citation type="submission" date="2016-10" db="EMBL/GenBank/DDBJ databases">
        <authorList>
            <person name="de Groot N.N."/>
        </authorList>
    </citation>
    <scope>NUCLEOTIDE SEQUENCE [LARGE SCALE GENOMIC DNA]</scope>
    <source>
        <strain evidence="1 2">LMG 2247</strain>
    </source>
</reference>
<protein>
    <submittedName>
        <fullName evidence="1">Uncharacterized protein</fullName>
    </submittedName>
</protein>
<name>A0A1G7YFF3_9BURK</name>
<sequence length="106" mass="11555">MSNTAFYADNPDLRPRLVDDLVTTLRNGAFGPDVDTISSKMLMGGTLKITPEVLELAGDKAWLLNLRYEQVVLRQAADEAILCRVAEDAQASTGQAPAPARQRARL</sequence>
<evidence type="ECO:0000313" key="1">
    <source>
        <dbReference type="EMBL" id="SDG95268.1"/>
    </source>
</evidence>
<dbReference type="Proteomes" id="UP000199706">
    <property type="component" value="Unassembled WGS sequence"/>
</dbReference>
<gene>
    <name evidence="1" type="ORF">SAMN05216466_106166</name>
</gene>
<proteinExistence type="predicted"/>
<organism evidence="1 2">
    <name type="scientific">Paraburkholderia phenazinium</name>
    <dbReference type="NCBI Taxonomy" id="60549"/>
    <lineage>
        <taxon>Bacteria</taxon>
        <taxon>Pseudomonadati</taxon>
        <taxon>Pseudomonadota</taxon>
        <taxon>Betaproteobacteria</taxon>
        <taxon>Burkholderiales</taxon>
        <taxon>Burkholderiaceae</taxon>
        <taxon>Paraburkholderia</taxon>
    </lineage>
</organism>
<dbReference type="AlphaFoldDB" id="A0A1G7YFF3"/>
<dbReference type="RefSeq" id="WP_090685448.1">
    <property type="nucleotide sequence ID" value="NZ_FNCJ01000006.1"/>
</dbReference>
<dbReference type="OrthoDB" id="9955416at2"/>
<accession>A0A1G7YFF3</accession>